<dbReference type="EMBL" id="CP071706">
    <property type="protein sequence ID" value="KDN99023.1"/>
    <property type="molecule type" value="Genomic_DNA"/>
</dbReference>
<feature type="chain" id="PRO_5042956838" description="Lipoprotein" evidence="1">
    <location>
        <begin position="23"/>
        <end position="195"/>
    </location>
</feature>
<proteinExistence type="predicted"/>
<dbReference type="GeneID" id="98283164"/>
<dbReference type="RefSeq" id="WP_010221990.1">
    <property type="nucleotide sequence ID" value="NZ_CATKPL010000001.1"/>
</dbReference>
<gene>
    <name evidence="2" type="ORF">BV82_3183</name>
</gene>
<dbReference type="AlphaFoldDB" id="A0AAP0SIX9"/>
<evidence type="ECO:0000313" key="2">
    <source>
        <dbReference type="EMBL" id="KDN99023.1"/>
    </source>
</evidence>
<dbReference type="Proteomes" id="UP000027121">
    <property type="component" value="Chromosome"/>
</dbReference>
<protein>
    <recommendedName>
        <fullName evidence="4">Lipoprotein</fullName>
    </recommendedName>
</protein>
<organism evidence="2 3">
    <name type="scientific">Pseudomonas donghuensis</name>
    <dbReference type="NCBI Taxonomy" id="1163398"/>
    <lineage>
        <taxon>Bacteria</taxon>
        <taxon>Pseudomonadati</taxon>
        <taxon>Pseudomonadota</taxon>
        <taxon>Gammaproteobacteria</taxon>
        <taxon>Pseudomonadales</taxon>
        <taxon>Pseudomonadaceae</taxon>
        <taxon>Pseudomonas</taxon>
    </lineage>
</organism>
<feature type="signal peptide" evidence="1">
    <location>
        <begin position="1"/>
        <end position="22"/>
    </location>
</feature>
<evidence type="ECO:0008006" key="4">
    <source>
        <dbReference type="Google" id="ProtNLM"/>
    </source>
</evidence>
<keyword evidence="3" id="KW-1185">Reference proteome</keyword>
<sequence length="195" mass="21583">MLRIIKANLLLGAVLLTGCVSYSQHELAPVQSWPPQAQAQAVKPTAYVRTTAQYQVNRGQPNATAGKPAEAWEQALVDTYKQSGRFARVSTEKVTADIYAESTLTNHEQYNVASAIITGATFFIIPSTARNTFTLDTVFKDKDGKELGRISKSESVRTWMHLVLIVGIPFQQDTSELVRQLTQSTLDEAVKRQLL</sequence>
<dbReference type="KEGG" id="pdw:BV82_3183"/>
<reference evidence="2 3" key="1">
    <citation type="journal article" date="2014" name="Genome Announc.">
        <title>Genome Sequence of Pseudomonas sp. Strain P482, a Tomato Rhizosphere Isolate with Broad-Spectrum Antimicrobial Activity.</title>
        <authorList>
            <person name="Krzyzanowska D.M."/>
            <person name="Ossowicki A."/>
            <person name="Jafra S."/>
        </authorList>
    </citation>
    <scope>NUCLEOTIDE SEQUENCE [LARGE SCALE GENOMIC DNA]</scope>
    <source>
        <strain evidence="2 3">P482</strain>
    </source>
</reference>
<accession>A0AAP0SIX9</accession>
<dbReference type="PROSITE" id="PS51257">
    <property type="entry name" value="PROKAR_LIPOPROTEIN"/>
    <property type="match status" value="1"/>
</dbReference>
<name>A0AAP0SIX9_9PSED</name>
<reference evidence="2 3" key="2">
    <citation type="journal article" date="2016" name="Front. Microbiol.">
        <title>When Genome-Based Approach Meets the 'Old but Good': Revealing Genes Involved in the Antibacterial Activity of Pseudomonas sp. P482 against Soft Rot Pathogens.</title>
        <authorList>
            <person name="Krzyzanowska D.M."/>
            <person name="Ossowicki A."/>
            <person name="Rajewska M."/>
            <person name="Maciag T."/>
            <person name="Jablonska M."/>
            <person name="Obuchowski M."/>
            <person name="Heeb S."/>
            <person name="Jafra S."/>
        </authorList>
    </citation>
    <scope>NUCLEOTIDE SEQUENCE [LARGE SCALE GENOMIC DNA]</scope>
    <source>
        <strain evidence="2 3">P482</strain>
    </source>
</reference>
<evidence type="ECO:0000256" key="1">
    <source>
        <dbReference type="SAM" id="SignalP"/>
    </source>
</evidence>
<evidence type="ECO:0000313" key="3">
    <source>
        <dbReference type="Proteomes" id="UP000027121"/>
    </source>
</evidence>
<keyword evidence="1" id="KW-0732">Signal</keyword>